<evidence type="ECO:0000313" key="2">
    <source>
        <dbReference type="Proteomes" id="UP000236370"/>
    </source>
</evidence>
<sequence>MESMFSSPAEAALQREAGVPGLLTPLPDLDGVYELERVAGFVRDLGCCLAVP</sequence>
<organism evidence="1 2">
    <name type="scientific">Pan troglodytes</name>
    <name type="common">Chimpanzee</name>
    <dbReference type="NCBI Taxonomy" id="9598"/>
    <lineage>
        <taxon>Eukaryota</taxon>
        <taxon>Metazoa</taxon>
        <taxon>Chordata</taxon>
        <taxon>Craniata</taxon>
        <taxon>Vertebrata</taxon>
        <taxon>Euteleostomi</taxon>
        <taxon>Mammalia</taxon>
        <taxon>Eutheria</taxon>
        <taxon>Euarchontoglires</taxon>
        <taxon>Primates</taxon>
        <taxon>Haplorrhini</taxon>
        <taxon>Catarrhini</taxon>
        <taxon>Hominidae</taxon>
        <taxon>Pan</taxon>
    </lineage>
</organism>
<evidence type="ECO:0000313" key="1">
    <source>
        <dbReference type="EMBL" id="PNI52732.1"/>
    </source>
</evidence>
<accession>A0A2J8LZP7</accession>
<dbReference type="Proteomes" id="UP000236370">
    <property type="component" value="Unassembled WGS sequence"/>
</dbReference>
<name>A0A2J8LZP7_PANTR</name>
<dbReference type="AlphaFoldDB" id="A0A2J8LZP7"/>
<comment type="caution">
    <text evidence="1">The sequence shown here is derived from an EMBL/GenBank/DDBJ whole genome shotgun (WGS) entry which is preliminary data.</text>
</comment>
<gene>
    <name evidence="1" type="ORF">CK820_G0025569</name>
</gene>
<proteinExistence type="predicted"/>
<reference evidence="1 2" key="1">
    <citation type="submission" date="2017-12" db="EMBL/GenBank/DDBJ databases">
        <title>High-resolution comparative analysis of great ape genomes.</title>
        <authorList>
            <person name="Pollen A."/>
            <person name="Hastie A."/>
            <person name="Hormozdiari F."/>
            <person name="Dougherty M."/>
            <person name="Liu R."/>
            <person name="Chaisson M."/>
            <person name="Hoppe E."/>
            <person name="Hill C."/>
            <person name="Pang A."/>
            <person name="Hillier L."/>
            <person name="Baker C."/>
            <person name="Armstrong J."/>
            <person name="Shendure J."/>
            <person name="Paten B."/>
            <person name="Wilson R."/>
            <person name="Chao H."/>
            <person name="Schneider V."/>
            <person name="Ventura M."/>
            <person name="Kronenberg Z."/>
            <person name="Murali S."/>
            <person name="Gordon D."/>
            <person name="Cantsilieris S."/>
            <person name="Munson K."/>
            <person name="Nelson B."/>
            <person name="Raja A."/>
            <person name="Underwood J."/>
            <person name="Diekhans M."/>
            <person name="Fiddes I."/>
            <person name="Haussler D."/>
            <person name="Eichler E."/>
        </authorList>
    </citation>
    <scope>NUCLEOTIDE SEQUENCE [LARGE SCALE GENOMIC DNA]</scope>
    <source>
        <strain evidence="1">Yerkes chimp pedigree #C0471</strain>
    </source>
</reference>
<protein>
    <submittedName>
        <fullName evidence="1">DPH2 isoform 14</fullName>
    </submittedName>
</protein>
<dbReference type="EMBL" id="NBAG03000275">
    <property type="protein sequence ID" value="PNI52732.1"/>
    <property type="molecule type" value="Genomic_DNA"/>
</dbReference>